<feature type="region of interest" description="Disordered" evidence="1">
    <location>
        <begin position="134"/>
        <end position="196"/>
    </location>
</feature>
<sequence>MTAQSKINIGHHARVPHHIIETRLSPTARRVWEHLALFCTPEKPFVWVNQAYVAKVLEVSTRTIRNALKELLEKGLLKFKDWYGRVKRYVLAWISGKNFPTRSEKTFQADRKETSYINKEENKVIEQHSDVDVIPDSENKNDTVIPHGAKRLDSAESLKSGDSHEDSALHANRSRDFSAMRNDKLSPKDSGSGAGVTVDNATINKLASHGVYENIAISLLRNYGAEAVENQLNHLAFLESQGKPPHSKGGWLKMAIERRYPLPEGCQNFKEQQALEERQTKRDAVFNEAVQKYQEGKYEEAKDLADTRQQMQYDFHLPSAELYDKCCQALKEKLQPTQKAMSTILKRFMLG</sequence>
<organism evidence="2 3">
    <name type="scientific">Sulfobacillus acidophilus</name>
    <dbReference type="NCBI Taxonomy" id="53633"/>
    <lineage>
        <taxon>Bacteria</taxon>
        <taxon>Bacillati</taxon>
        <taxon>Bacillota</taxon>
        <taxon>Clostridia</taxon>
        <taxon>Eubacteriales</taxon>
        <taxon>Clostridiales Family XVII. Incertae Sedis</taxon>
        <taxon>Sulfobacillus</taxon>
    </lineage>
</organism>
<reference evidence="2" key="1">
    <citation type="submission" date="2021-02" db="EMBL/GenBank/DDBJ databases">
        <title>Activity-based single-cell genomes from oceanic crustal fluid captures similar information to metagenomic and metatranscriptomic surveys with orders of magnitude less sampling.</title>
        <authorList>
            <person name="D'Angelo T.S."/>
            <person name="Orcutt B.N."/>
        </authorList>
    </citation>
    <scope>NUCLEOTIDE SEQUENCE [LARGE SCALE GENOMIC DNA]</scope>
    <source>
        <strain evidence="2">AH-315-E05</strain>
    </source>
</reference>
<feature type="compositionally biased region" description="Basic and acidic residues" evidence="1">
    <location>
        <begin position="150"/>
        <end position="187"/>
    </location>
</feature>
<dbReference type="Pfam" id="PF13730">
    <property type="entry name" value="HTH_36"/>
    <property type="match status" value="1"/>
</dbReference>
<evidence type="ECO:0000256" key="1">
    <source>
        <dbReference type="SAM" id="MobiDB-lite"/>
    </source>
</evidence>
<accession>A0ABS3AVV6</accession>
<proteinExistence type="predicted"/>
<dbReference type="EMBL" id="JAFITA010000018">
    <property type="protein sequence ID" value="MBN4077476.1"/>
    <property type="molecule type" value="Genomic_DNA"/>
</dbReference>
<dbReference type="Proteomes" id="UP000765003">
    <property type="component" value="Unassembled WGS sequence"/>
</dbReference>
<keyword evidence="3" id="KW-1185">Reference proteome</keyword>
<protein>
    <submittedName>
        <fullName evidence="2">Helix-turn-helix domain-containing protein</fullName>
    </submittedName>
</protein>
<name>A0ABS3AVV6_9FIRM</name>
<gene>
    <name evidence="2" type="ORF">JYT19_01040</name>
</gene>
<evidence type="ECO:0000313" key="2">
    <source>
        <dbReference type="EMBL" id="MBN4077476.1"/>
    </source>
</evidence>
<comment type="caution">
    <text evidence="2">The sequence shown here is derived from an EMBL/GenBank/DDBJ whole genome shotgun (WGS) entry which is preliminary data.</text>
</comment>
<evidence type="ECO:0000313" key="3">
    <source>
        <dbReference type="Proteomes" id="UP000765003"/>
    </source>
</evidence>